<feature type="compositionally biased region" description="Basic and acidic residues" evidence="1">
    <location>
        <begin position="97"/>
        <end position="110"/>
    </location>
</feature>
<proteinExistence type="predicted"/>
<feature type="region of interest" description="Disordered" evidence="1">
    <location>
        <begin position="91"/>
        <end position="110"/>
    </location>
</feature>
<evidence type="ECO:0000256" key="1">
    <source>
        <dbReference type="SAM" id="MobiDB-lite"/>
    </source>
</evidence>
<sequence length="203" mass="24059">MDKKIELSSNDVINMFMEAGLDDDEIKKAINTLEDFTPEAVYNYLNMLKEKEEKTQKEKEEQKLENERKNKEMLKKQAEWKKNQLRRVKTKISAAQDENRKREEEFDNETQKGYDDVVISEYFRIRIFNPEDKQSMWIGLKENATIKDLFNKVRDNYSKKFTLSNYASGKELKENDKNLSEVFPSRTCMLELNGTLLSLDISE</sequence>
<keyword evidence="3" id="KW-1185">Reference proteome</keyword>
<dbReference type="EMBL" id="MNPJ01000025">
    <property type="protein sequence ID" value="OQS53763.1"/>
    <property type="molecule type" value="Genomic_DNA"/>
</dbReference>
<accession>A0A1W0E3F3</accession>
<reference evidence="2 3" key="1">
    <citation type="journal article" date="2017" name="Environ. Microbiol.">
        <title>Decay of the glycolytic pathway and adaptation to intranuclear parasitism within Enterocytozoonidae microsporidia.</title>
        <authorList>
            <person name="Wiredu Boakye D."/>
            <person name="Jaroenlak P."/>
            <person name="Prachumwat A."/>
            <person name="Williams T.A."/>
            <person name="Bateman K.S."/>
            <person name="Itsathitphaisarn O."/>
            <person name="Sritunyalucksana K."/>
            <person name="Paszkiewicz K.H."/>
            <person name="Moore K.A."/>
            <person name="Stentiford G.D."/>
            <person name="Williams B.A."/>
        </authorList>
    </citation>
    <scope>NUCLEOTIDE SEQUENCE [LARGE SCALE GENOMIC DNA]</scope>
    <source>
        <strain evidence="2 3">TH1</strain>
    </source>
</reference>
<evidence type="ECO:0000313" key="3">
    <source>
        <dbReference type="Proteomes" id="UP000192758"/>
    </source>
</evidence>
<dbReference type="OrthoDB" id="2195525at2759"/>
<feature type="region of interest" description="Disordered" evidence="1">
    <location>
        <begin position="52"/>
        <end position="72"/>
    </location>
</feature>
<dbReference type="Proteomes" id="UP000192758">
    <property type="component" value="Unassembled WGS sequence"/>
</dbReference>
<comment type="caution">
    <text evidence="2">The sequence shown here is derived from an EMBL/GenBank/DDBJ whole genome shotgun (WGS) entry which is preliminary data.</text>
</comment>
<dbReference type="VEuPathDB" id="MicrosporidiaDB:EHP00_1254"/>
<dbReference type="AlphaFoldDB" id="A0A1W0E3F3"/>
<evidence type="ECO:0000313" key="2">
    <source>
        <dbReference type="EMBL" id="OQS53763.1"/>
    </source>
</evidence>
<gene>
    <name evidence="2" type="ORF">EHP00_1254</name>
</gene>
<organism evidence="2 3">
    <name type="scientific">Ecytonucleospora hepatopenaei</name>
    <dbReference type="NCBI Taxonomy" id="646526"/>
    <lineage>
        <taxon>Eukaryota</taxon>
        <taxon>Fungi</taxon>
        <taxon>Fungi incertae sedis</taxon>
        <taxon>Microsporidia</taxon>
        <taxon>Enterocytozoonidae</taxon>
        <taxon>Ecytonucleospora</taxon>
    </lineage>
</organism>
<name>A0A1W0E3F3_9MICR</name>
<protein>
    <submittedName>
        <fullName evidence="2">Uncharacterized protein</fullName>
    </submittedName>
</protein>